<evidence type="ECO:0000313" key="3">
    <source>
        <dbReference type="Proteomes" id="UP000711178"/>
    </source>
</evidence>
<reference evidence="2 3" key="1">
    <citation type="submission" date="2021-05" db="EMBL/GenBank/DDBJ databases">
        <title>Draft Whole Genome Sequencing Of Biosensor Chromobacterium violaceum Strain CV026 Reveals A Regulatory RNA In Chromobacterium violaceum Phenotype Regulatory Network.</title>
        <authorList>
            <person name="Hong K.W."/>
            <person name="Chan K.G."/>
            <person name="Chang C.-Y."/>
        </authorList>
    </citation>
    <scope>NUCLEOTIDE SEQUENCE [LARGE SCALE GENOMIC DNA]</scope>
    <source>
        <strain evidence="2 3">ATCC 31532</strain>
    </source>
</reference>
<dbReference type="GeneID" id="89686316"/>
<dbReference type="RefSeq" id="WP_043580165.1">
    <property type="nucleotide sequence ID" value="NZ_CP142381.1"/>
</dbReference>
<dbReference type="InterPro" id="IPR009663">
    <property type="entry name" value="PAP_PilO"/>
</dbReference>
<dbReference type="EMBL" id="JAHDTB010000011">
    <property type="protein sequence ID" value="MBW8288729.1"/>
    <property type="molecule type" value="Genomic_DNA"/>
</dbReference>
<sequence>MARVLFGNLAVEVQWEPLLGLSKESEEVRELASRRGAKQCLVLQNALGVRVAGLANLPAKGRKSELFALAGLLREVSDDPNILFLHQDPEDPSRLVLVAIHDGKPMQDRVIAREAALDAARQFIQEVGTGVTILGDIDDDMLQVTRHVNLEDIVTSLTDEEKAAYRLQPLPGTRLLGVALLFVALGVAAGGGWWWMQQQEKDRLAALDAAASQQPDPMTTYRNQMQSALKQAPLNHGAAYARTVLAVVQQLPFEVGGWRVGNISCKEKGCTINWKRQDGGNFQTLLEQRKTVQFLDMGSATEVVPLPEAQAALQSAPVDVSKFYMTAGVRMQALDDMGKTGKNEDKLMAVVLGKVDPLVPLPQELKGRVGKLPALAKGSWSMQGHLAFLDSVPGLMERAGNMTLDAVEVTLNDKKPEFTAKGTFYVQ</sequence>
<comment type="caution">
    <text evidence="2">The sequence shown here is derived from an EMBL/GenBank/DDBJ whole genome shotgun (WGS) entry which is preliminary data.</text>
</comment>
<dbReference type="Pfam" id="PF06864">
    <property type="entry name" value="PAP_PilO"/>
    <property type="match status" value="1"/>
</dbReference>
<keyword evidence="1" id="KW-0812">Transmembrane</keyword>
<protein>
    <submittedName>
        <fullName evidence="2">Type 4b pilus protein PilO2</fullName>
    </submittedName>
</protein>
<keyword evidence="3" id="KW-1185">Reference proteome</keyword>
<name>A0ABS7FHJ4_9NEIS</name>
<dbReference type="Proteomes" id="UP000711178">
    <property type="component" value="Unassembled WGS sequence"/>
</dbReference>
<gene>
    <name evidence="2" type="primary">pilO2</name>
    <name evidence="2" type="ORF">KIF53_13925</name>
</gene>
<accession>A0ABS7FHJ4</accession>
<keyword evidence="1" id="KW-0472">Membrane</keyword>
<evidence type="ECO:0000256" key="1">
    <source>
        <dbReference type="SAM" id="Phobius"/>
    </source>
</evidence>
<feature type="transmembrane region" description="Helical" evidence="1">
    <location>
        <begin position="175"/>
        <end position="196"/>
    </location>
</feature>
<keyword evidence="1" id="KW-1133">Transmembrane helix</keyword>
<evidence type="ECO:0000313" key="2">
    <source>
        <dbReference type="EMBL" id="MBW8288729.1"/>
    </source>
</evidence>
<organism evidence="2 3">
    <name type="scientific">Chromobacterium subtsugae</name>
    <dbReference type="NCBI Taxonomy" id="251747"/>
    <lineage>
        <taxon>Bacteria</taxon>
        <taxon>Pseudomonadati</taxon>
        <taxon>Pseudomonadota</taxon>
        <taxon>Betaproteobacteria</taxon>
        <taxon>Neisseriales</taxon>
        <taxon>Chromobacteriaceae</taxon>
        <taxon>Chromobacterium</taxon>
    </lineage>
</organism>
<proteinExistence type="predicted"/>